<dbReference type="InterPro" id="IPR029033">
    <property type="entry name" value="His_PPase_superfam"/>
</dbReference>
<dbReference type="Pfam" id="PF00300">
    <property type="entry name" value="His_Phos_1"/>
    <property type="match status" value="1"/>
</dbReference>
<dbReference type="SUPFAM" id="SSF53254">
    <property type="entry name" value="Phosphoglycerate mutase-like"/>
    <property type="match status" value="1"/>
</dbReference>
<dbReference type="InterPro" id="IPR013078">
    <property type="entry name" value="His_Pase_superF_clade-1"/>
</dbReference>
<organism evidence="1">
    <name type="scientific">mine drainage metagenome</name>
    <dbReference type="NCBI Taxonomy" id="410659"/>
    <lineage>
        <taxon>unclassified sequences</taxon>
        <taxon>metagenomes</taxon>
        <taxon>ecological metagenomes</taxon>
    </lineage>
</organism>
<protein>
    <submittedName>
        <fullName evidence="1">Phosphohistidine phosphatase, SixA</fullName>
    </submittedName>
</protein>
<dbReference type="AlphaFoldDB" id="T1DC45"/>
<reference evidence="1" key="1">
    <citation type="submission" date="2013-08" db="EMBL/GenBank/DDBJ databases">
        <authorList>
            <person name="Mendez C."/>
            <person name="Richter M."/>
            <person name="Ferrer M."/>
            <person name="Sanchez J."/>
        </authorList>
    </citation>
    <scope>NUCLEOTIDE SEQUENCE</scope>
</reference>
<dbReference type="CDD" id="cd07067">
    <property type="entry name" value="HP_PGM_like"/>
    <property type="match status" value="1"/>
</dbReference>
<proteinExistence type="predicted"/>
<name>T1DC45_9ZZZZ</name>
<gene>
    <name evidence="1" type="ORF">B1B_00420</name>
</gene>
<dbReference type="EMBL" id="AUZY01000320">
    <property type="protein sequence ID" value="EQD79009.1"/>
    <property type="molecule type" value="Genomic_DNA"/>
</dbReference>
<evidence type="ECO:0000313" key="1">
    <source>
        <dbReference type="EMBL" id="EQD79009.1"/>
    </source>
</evidence>
<sequence length="174" mass="18599">MPPTARDVRLVVLRHGPAVDRDPARWPNDAQRPLTPDGAIATRRASKGLARYLGPVDRLATSAAARCRATAEILRAEVENPPALEEWPELGPGRLALPILTRVGRRARSGELVVLVGHDPALSELLGLALTGDGTPFVRLAKGGAARLDFPRGVRPGAGVLRWLATRKQLARAA</sequence>
<dbReference type="SMART" id="SM00855">
    <property type="entry name" value="PGAM"/>
    <property type="match status" value="1"/>
</dbReference>
<accession>T1DC45</accession>
<reference evidence="1" key="2">
    <citation type="journal article" date="2014" name="ISME J.">
        <title>Microbial stratification in low pH oxic and suboxic macroscopic growths along an acid mine drainage.</title>
        <authorList>
            <person name="Mendez-Garcia C."/>
            <person name="Mesa V."/>
            <person name="Sprenger R.R."/>
            <person name="Richter M."/>
            <person name="Diez M.S."/>
            <person name="Solano J."/>
            <person name="Bargiela R."/>
            <person name="Golyshina O.V."/>
            <person name="Manteca A."/>
            <person name="Ramos J.L."/>
            <person name="Gallego J.R."/>
            <person name="Llorente I."/>
            <person name="Martins Dos Santos V.A."/>
            <person name="Jensen O.N."/>
            <person name="Pelaez A.I."/>
            <person name="Sanchez J."/>
            <person name="Ferrer M."/>
        </authorList>
    </citation>
    <scope>NUCLEOTIDE SEQUENCE</scope>
</reference>
<dbReference type="Gene3D" id="3.40.50.1240">
    <property type="entry name" value="Phosphoglycerate mutase-like"/>
    <property type="match status" value="1"/>
</dbReference>
<comment type="caution">
    <text evidence="1">The sequence shown here is derived from an EMBL/GenBank/DDBJ whole genome shotgun (WGS) entry which is preliminary data.</text>
</comment>